<keyword evidence="1" id="KW-0472">Membrane</keyword>
<sequence length="79" mass="9064">MTTSFAWFVRGRIFESIHANIAATYLAMICLLLIPWLMISSWTGQLMPRRKLEYRALILLSSFLLVSVVQWGVRIGFAS</sequence>
<keyword evidence="1" id="KW-1133">Transmembrane helix</keyword>
<accession>A0A5C5XNM1</accession>
<name>A0A5C5XNM1_9PLAN</name>
<evidence type="ECO:0000256" key="1">
    <source>
        <dbReference type="SAM" id="Phobius"/>
    </source>
</evidence>
<keyword evidence="1" id="KW-0812">Transmembrane</keyword>
<dbReference type="Proteomes" id="UP000316095">
    <property type="component" value="Unassembled WGS sequence"/>
</dbReference>
<feature type="transmembrane region" description="Helical" evidence="1">
    <location>
        <begin position="20"/>
        <end position="42"/>
    </location>
</feature>
<evidence type="ECO:0000313" key="2">
    <source>
        <dbReference type="EMBL" id="TWT64494.1"/>
    </source>
</evidence>
<protein>
    <submittedName>
        <fullName evidence="2">Uncharacterized protein</fullName>
    </submittedName>
</protein>
<comment type="caution">
    <text evidence="2">The sequence shown here is derived from an EMBL/GenBank/DDBJ whole genome shotgun (WGS) entry which is preliminary data.</text>
</comment>
<dbReference type="EMBL" id="SJPG01000001">
    <property type="protein sequence ID" value="TWT64494.1"/>
    <property type="molecule type" value="Genomic_DNA"/>
</dbReference>
<evidence type="ECO:0000313" key="3">
    <source>
        <dbReference type="Proteomes" id="UP000316095"/>
    </source>
</evidence>
<keyword evidence="3" id="KW-1185">Reference proteome</keyword>
<proteinExistence type="predicted"/>
<dbReference type="AlphaFoldDB" id="A0A5C5XNM1"/>
<feature type="transmembrane region" description="Helical" evidence="1">
    <location>
        <begin position="54"/>
        <end position="73"/>
    </location>
</feature>
<reference evidence="2 3" key="1">
    <citation type="submission" date="2019-02" db="EMBL/GenBank/DDBJ databases">
        <title>Deep-cultivation of Planctomycetes and their phenomic and genomic characterization uncovers novel biology.</title>
        <authorList>
            <person name="Wiegand S."/>
            <person name="Jogler M."/>
            <person name="Boedeker C."/>
            <person name="Pinto D."/>
            <person name="Vollmers J."/>
            <person name="Rivas-Marin E."/>
            <person name="Kohn T."/>
            <person name="Peeters S.H."/>
            <person name="Heuer A."/>
            <person name="Rast P."/>
            <person name="Oberbeckmann S."/>
            <person name="Bunk B."/>
            <person name="Jeske O."/>
            <person name="Meyerdierks A."/>
            <person name="Storesund J.E."/>
            <person name="Kallscheuer N."/>
            <person name="Luecker S."/>
            <person name="Lage O.M."/>
            <person name="Pohl T."/>
            <person name="Merkel B.J."/>
            <person name="Hornburger P."/>
            <person name="Mueller R.-W."/>
            <person name="Bruemmer F."/>
            <person name="Labrenz M."/>
            <person name="Spormann A.M."/>
            <person name="Op Den Camp H."/>
            <person name="Overmann J."/>
            <person name="Amann R."/>
            <person name="Jetten M.S.M."/>
            <person name="Mascher T."/>
            <person name="Medema M.H."/>
            <person name="Devos D.P."/>
            <person name="Kaster A.-K."/>
            <person name="Ovreas L."/>
            <person name="Rohde M."/>
            <person name="Galperin M.Y."/>
            <person name="Jogler C."/>
        </authorList>
    </citation>
    <scope>NUCLEOTIDE SEQUENCE [LARGE SCALE GENOMIC DNA]</scope>
    <source>
        <strain evidence="2 3">Pan54</strain>
    </source>
</reference>
<gene>
    <name evidence="2" type="ORF">Pan54_52580</name>
</gene>
<organism evidence="2 3">
    <name type="scientific">Rubinisphaera italica</name>
    <dbReference type="NCBI Taxonomy" id="2527969"/>
    <lineage>
        <taxon>Bacteria</taxon>
        <taxon>Pseudomonadati</taxon>
        <taxon>Planctomycetota</taxon>
        <taxon>Planctomycetia</taxon>
        <taxon>Planctomycetales</taxon>
        <taxon>Planctomycetaceae</taxon>
        <taxon>Rubinisphaera</taxon>
    </lineage>
</organism>